<dbReference type="Gene3D" id="3.30.365.10">
    <property type="entry name" value="Aldehyde oxidase/xanthine dehydrogenase, molybdopterin binding domain"/>
    <property type="match status" value="2"/>
</dbReference>
<evidence type="ECO:0000313" key="9">
    <source>
        <dbReference type="EMBL" id="CAF1167303.1"/>
    </source>
</evidence>
<keyword evidence="4" id="KW-0411">Iron-sulfur</keyword>
<accession>A0A814HHQ3</accession>
<evidence type="ECO:0000256" key="5">
    <source>
        <dbReference type="ARBA" id="ARBA00034078"/>
    </source>
</evidence>
<dbReference type="Proteomes" id="UP000663854">
    <property type="component" value="Unassembled WGS sequence"/>
</dbReference>
<gene>
    <name evidence="9" type="ORF">JXQ802_LOCUS22592</name>
    <name evidence="8" type="ORF">PYM288_LOCUS15044</name>
</gene>
<dbReference type="PANTHER" id="PTHR45444:SF3">
    <property type="entry name" value="XANTHINE DEHYDROGENASE"/>
    <property type="match status" value="1"/>
</dbReference>
<evidence type="ECO:0000259" key="7">
    <source>
        <dbReference type="Pfam" id="PF02738"/>
    </source>
</evidence>
<protein>
    <recommendedName>
        <fullName evidence="7">Aldehyde oxidase/xanthine dehydrogenase first molybdopterin binding domain-containing protein</fullName>
    </recommendedName>
</protein>
<feature type="region of interest" description="Disordered" evidence="6">
    <location>
        <begin position="69"/>
        <end position="92"/>
    </location>
</feature>
<keyword evidence="3" id="KW-0001">2Fe-2S</keyword>
<evidence type="ECO:0000313" key="8">
    <source>
        <dbReference type="EMBL" id="CAF1009795.1"/>
    </source>
</evidence>
<dbReference type="Pfam" id="PF02738">
    <property type="entry name" value="MoCoBD_1"/>
    <property type="match status" value="1"/>
</dbReference>
<evidence type="ECO:0000313" key="11">
    <source>
        <dbReference type="Proteomes" id="UP000663870"/>
    </source>
</evidence>
<feature type="region of interest" description="Disordered" evidence="6">
    <location>
        <begin position="314"/>
        <end position="346"/>
    </location>
</feature>
<dbReference type="FunFam" id="3.30.365.10:FF:000001">
    <property type="entry name" value="Xanthine dehydrogenase oxidase"/>
    <property type="match status" value="1"/>
</dbReference>
<reference evidence="8" key="1">
    <citation type="submission" date="2021-02" db="EMBL/GenBank/DDBJ databases">
        <authorList>
            <person name="Nowell W R."/>
        </authorList>
    </citation>
    <scope>NUCLEOTIDE SEQUENCE</scope>
</reference>
<keyword evidence="3" id="KW-0408">Iron</keyword>
<feature type="domain" description="Aldehyde oxidase/xanthine dehydrogenase first molybdopterin binding" evidence="7">
    <location>
        <begin position="129"/>
        <end position="237"/>
    </location>
</feature>
<dbReference type="InterPro" id="IPR016208">
    <property type="entry name" value="Ald_Oxase/xanthine_DH-like"/>
</dbReference>
<evidence type="ECO:0000256" key="3">
    <source>
        <dbReference type="ARBA" id="ARBA00022714"/>
    </source>
</evidence>
<dbReference type="Proteomes" id="UP000663870">
    <property type="component" value="Unassembled WGS sequence"/>
</dbReference>
<dbReference type="GO" id="GO:0051537">
    <property type="term" value="F:2 iron, 2 sulfur cluster binding"/>
    <property type="evidence" value="ECO:0007669"/>
    <property type="project" value="UniProtKB-KW"/>
</dbReference>
<evidence type="ECO:0000256" key="1">
    <source>
        <dbReference type="ARBA" id="ARBA00001924"/>
    </source>
</evidence>
<sequence length="346" mass="39011">MIDIAALNAFILWKAKNPEWNRNKRYQRRLFLEELGLSLITPLLDFRSKNSKFPHKDIQNALAIVGHPITRRNSEESNEDSAQGKRKRCSMCETSKDRKTSTKCYKCSAFVCNEHNAIIHQSYFGDEISLRQGDIDDVFRNAKHILEDTLYIGGQEHFYMETNSCIVIPSNDEKEITLYAGTQDPTSAQEIIAFVLGRNVNHVTCHVKRIGGAFGGKGTRSHPLCAAVAVAAVKLGTHRISTDDQDTPISILPPLNQQHHDPQHQIYNEQGQEIGSMNINNNDEFTLVKSNKKKIKTNHQYYQIAAPANKNSIVTKTSSQGNPLIPNTSQTNSHNREKNMKNVISE</sequence>
<evidence type="ECO:0000313" key="10">
    <source>
        <dbReference type="Proteomes" id="UP000663854"/>
    </source>
</evidence>
<comment type="caution">
    <text evidence="8">The sequence shown here is derived from an EMBL/GenBank/DDBJ whole genome shotgun (WGS) entry which is preliminary data.</text>
</comment>
<name>A0A814HHQ3_9BILA</name>
<dbReference type="AlphaFoldDB" id="A0A814HHQ3"/>
<dbReference type="GO" id="GO:0005506">
    <property type="term" value="F:iron ion binding"/>
    <property type="evidence" value="ECO:0007669"/>
    <property type="project" value="InterPro"/>
</dbReference>
<keyword evidence="11" id="KW-1185">Reference proteome</keyword>
<dbReference type="InterPro" id="IPR008274">
    <property type="entry name" value="AldOxase/xan_DH_MoCoBD1"/>
</dbReference>
<comment type="cofactor">
    <cofactor evidence="5">
        <name>[2Fe-2S] cluster</name>
        <dbReference type="ChEBI" id="CHEBI:190135"/>
    </cofactor>
</comment>
<dbReference type="EMBL" id="CAJNOL010000689">
    <property type="protein sequence ID" value="CAF1167303.1"/>
    <property type="molecule type" value="Genomic_DNA"/>
</dbReference>
<feature type="compositionally biased region" description="Polar residues" evidence="6">
    <location>
        <begin position="314"/>
        <end position="333"/>
    </location>
</feature>
<dbReference type="InterPro" id="IPR037165">
    <property type="entry name" value="AldOxase/xan_DH_Mopterin-bd_sf"/>
</dbReference>
<comment type="similarity">
    <text evidence="2">Belongs to the xanthine dehydrogenase family.</text>
</comment>
<dbReference type="EMBL" id="CAJNOH010000350">
    <property type="protein sequence ID" value="CAF1009795.1"/>
    <property type="molecule type" value="Genomic_DNA"/>
</dbReference>
<evidence type="ECO:0000256" key="6">
    <source>
        <dbReference type="SAM" id="MobiDB-lite"/>
    </source>
</evidence>
<dbReference type="GO" id="GO:0016491">
    <property type="term" value="F:oxidoreductase activity"/>
    <property type="evidence" value="ECO:0007669"/>
    <property type="project" value="InterPro"/>
</dbReference>
<dbReference type="SUPFAM" id="SSF56003">
    <property type="entry name" value="Molybdenum cofactor-binding domain"/>
    <property type="match status" value="1"/>
</dbReference>
<dbReference type="PANTHER" id="PTHR45444">
    <property type="entry name" value="XANTHINE DEHYDROGENASE"/>
    <property type="match status" value="1"/>
</dbReference>
<proteinExistence type="inferred from homology"/>
<evidence type="ECO:0000256" key="2">
    <source>
        <dbReference type="ARBA" id="ARBA00006849"/>
    </source>
</evidence>
<comment type="cofactor">
    <cofactor evidence="1">
        <name>Mo-molybdopterin</name>
        <dbReference type="ChEBI" id="CHEBI:71302"/>
    </cofactor>
</comment>
<evidence type="ECO:0000256" key="4">
    <source>
        <dbReference type="ARBA" id="ARBA00023014"/>
    </source>
</evidence>
<keyword evidence="3" id="KW-0479">Metal-binding</keyword>
<organism evidence="8 10">
    <name type="scientific">Rotaria sordida</name>
    <dbReference type="NCBI Taxonomy" id="392033"/>
    <lineage>
        <taxon>Eukaryota</taxon>
        <taxon>Metazoa</taxon>
        <taxon>Spiralia</taxon>
        <taxon>Gnathifera</taxon>
        <taxon>Rotifera</taxon>
        <taxon>Eurotatoria</taxon>
        <taxon>Bdelloidea</taxon>
        <taxon>Philodinida</taxon>
        <taxon>Philodinidae</taxon>
        <taxon>Rotaria</taxon>
    </lineage>
</organism>